<reference evidence="4" key="2">
    <citation type="submission" date="2016-10" db="EMBL/GenBank/DDBJ databases">
        <authorList>
            <person name="Benchimol M."/>
            <person name="Almeida L.G."/>
            <person name="Vasconcelos A.T."/>
            <person name="Perreira-Neves A."/>
            <person name="Rosa I.A."/>
            <person name="Tasca T."/>
            <person name="Bogo M.R."/>
            <person name="de Souza W."/>
        </authorList>
    </citation>
    <scope>NUCLEOTIDE SEQUENCE [LARGE SCALE GENOMIC DNA]</scope>
    <source>
        <strain evidence="4">K</strain>
    </source>
</reference>
<dbReference type="GeneID" id="94824628"/>
<dbReference type="EMBL" id="MLAK01001404">
    <property type="protein sequence ID" value="OHS93389.1"/>
    <property type="molecule type" value="Genomic_DNA"/>
</dbReference>
<name>A0A1J4JS73_9EUKA</name>
<dbReference type="Proteomes" id="UP000179807">
    <property type="component" value="Unassembled WGS sequence"/>
</dbReference>
<proteinExistence type="predicted"/>
<evidence type="ECO:0000313" key="4">
    <source>
        <dbReference type="Proteomes" id="UP000179807"/>
    </source>
</evidence>
<gene>
    <name evidence="3" type="ORF">TRFO_01133</name>
    <name evidence="2" type="ORF">TRFO_08049</name>
    <name evidence="1" type="ORF">TRFO_11790</name>
</gene>
<dbReference type="EMBL" id="MLAK01000971">
    <property type="protein sequence ID" value="OHT00093.1"/>
    <property type="molecule type" value="Genomic_DNA"/>
</dbReference>
<dbReference type="RefSeq" id="XP_068364335.1">
    <property type="nucleotide sequence ID" value="XM_068489924.1"/>
</dbReference>
<protein>
    <submittedName>
        <fullName evidence="2">Uncharacterized protein</fullName>
    </submittedName>
</protein>
<accession>A0A1J4JS73</accession>
<evidence type="ECO:0000313" key="2">
    <source>
        <dbReference type="EMBL" id="OHT00093.1"/>
    </source>
</evidence>
<organism evidence="2 4">
    <name type="scientific">Tritrichomonas foetus</name>
    <dbReference type="NCBI Taxonomy" id="1144522"/>
    <lineage>
        <taxon>Eukaryota</taxon>
        <taxon>Metamonada</taxon>
        <taxon>Parabasalia</taxon>
        <taxon>Tritrichomonadida</taxon>
        <taxon>Tritrichomonadidae</taxon>
        <taxon>Tritrichomonas</taxon>
    </lineage>
</organism>
<sequence length="264" mass="29812">MTLENWLSIDPEIVVDVPSSTSVYNIIISTATVHKYKPLEKTVSLSLKKSQDVQIVAKSEDLQTLSTFYKFLNTAMNEICTNRFLLWLVTDACNGFIASSSHLHNAAVGNQPIKFILGLVPENVVNRLTKLKKGSRLPEELHKLFGETPDISVIGSSTPAAVLETKKIEKMKSRTEIIEATNQLEFYPAESKKEEKSKLLNKIINIQVFAEFADILLAINSTMFTMKNHLYPRGRILDINYDLIFEIINEIIMAHIPSEENDED</sequence>
<dbReference type="AlphaFoldDB" id="A0A1J4JS73"/>
<dbReference type="VEuPathDB" id="TrichDB:TRFO_01133"/>
<evidence type="ECO:0000313" key="3">
    <source>
        <dbReference type="EMBL" id="OHT11199.1"/>
    </source>
</evidence>
<keyword evidence="4" id="KW-1185">Reference proteome</keyword>
<evidence type="ECO:0000313" key="1">
    <source>
        <dbReference type="EMBL" id="OHS93389.1"/>
    </source>
</evidence>
<comment type="caution">
    <text evidence="2">The sequence shown here is derived from an EMBL/GenBank/DDBJ whole genome shotgun (WGS) entry which is preliminary data.</text>
</comment>
<dbReference type="EMBL" id="MLAK01000593">
    <property type="protein sequence ID" value="OHT11199.1"/>
    <property type="molecule type" value="Genomic_DNA"/>
</dbReference>
<reference evidence="2" key="1">
    <citation type="submission" date="2016-10" db="EMBL/GenBank/DDBJ databases">
        <authorList>
            <person name="de Groot N.N."/>
        </authorList>
    </citation>
    <scope>NUCLEOTIDE SEQUENCE [LARGE SCALE GENOMIC DNA]</scope>
    <source>
        <strain evidence="2">K</strain>
    </source>
</reference>